<dbReference type="InterPro" id="IPR013691">
    <property type="entry name" value="MeTrfase_14"/>
</dbReference>
<dbReference type="Pfam" id="PF13489">
    <property type="entry name" value="Methyltransf_23"/>
    <property type="match status" value="1"/>
</dbReference>
<organism evidence="4">
    <name type="scientific">Pithovirus LCPAC304</name>
    <dbReference type="NCBI Taxonomy" id="2506594"/>
    <lineage>
        <taxon>Viruses</taxon>
        <taxon>Pithoviruses</taxon>
    </lineage>
</organism>
<evidence type="ECO:0000313" key="4">
    <source>
        <dbReference type="EMBL" id="QBK92169.1"/>
    </source>
</evidence>
<accession>A0A481ZAP6</accession>
<gene>
    <name evidence="4" type="ORF">LCPAC304_05160</name>
</gene>
<evidence type="ECO:0000259" key="3">
    <source>
        <dbReference type="Pfam" id="PF08484"/>
    </source>
</evidence>
<dbReference type="InterPro" id="IPR013630">
    <property type="entry name" value="Methyltransf_Zn-bd_dom_put"/>
</dbReference>
<feature type="domain" description="Methyltransferase putative zinc binding" evidence="2">
    <location>
        <begin position="303"/>
        <end position="361"/>
    </location>
</feature>
<keyword evidence="4" id="KW-0808">Transferase</keyword>
<evidence type="ECO:0000259" key="2">
    <source>
        <dbReference type="Pfam" id="PF08421"/>
    </source>
</evidence>
<dbReference type="SUPFAM" id="SSF53335">
    <property type="entry name" value="S-adenosyl-L-methionine-dependent methyltransferases"/>
    <property type="match status" value="1"/>
</dbReference>
<dbReference type="InterPro" id="IPR029903">
    <property type="entry name" value="RmlD-like-bd"/>
</dbReference>
<dbReference type="Gene3D" id="6.20.50.110">
    <property type="entry name" value="Methyltransferase, zinc-binding domain"/>
    <property type="match status" value="1"/>
</dbReference>
<dbReference type="EMBL" id="MK500568">
    <property type="protein sequence ID" value="QBK92169.1"/>
    <property type="molecule type" value="Genomic_DNA"/>
</dbReference>
<dbReference type="Gene3D" id="3.40.50.150">
    <property type="entry name" value="Vaccinia Virus protein VP39"/>
    <property type="match status" value="1"/>
</dbReference>
<proteinExistence type="predicted"/>
<dbReference type="GO" id="GO:0032259">
    <property type="term" value="P:methylation"/>
    <property type="evidence" value="ECO:0007669"/>
    <property type="project" value="UniProtKB-KW"/>
</dbReference>
<feature type="domain" description="RmlD-like substrate binding" evidence="1">
    <location>
        <begin position="8"/>
        <end position="276"/>
    </location>
</feature>
<dbReference type="InterPro" id="IPR038576">
    <property type="entry name" value="Methyltransf_Zn-bd_dom_put_sf"/>
</dbReference>
<reference evidence="4" key="1">
    <citation type="journal article" date="2019" name="MBio">
        <title>Virus Genomes from Deep Sea Sediments Expand the Ocean Megavirome and Support Independent Origins of Viral Gigantism.</title>
        <authorList>
            <person name="Backstrom D."/>
            <person name="Yutin N."/>
            <person name="Jorgensen S.L."/>
            <person name="Dharamshi J."/>
            <person name="Homa F."/>
            <person name="Zaremba-Niedwiedzka K."/>
            <person name="Spang A."/>
            <person name="Wolf Y.I."/>
            <person name="Koonin E.V."/>
            <person name="Ettema T.J."/>
        </authorList>
    </citation>
    <scope>NUCLEOTIDE SEQUENCE</scope>
</reference>
<dbReference type="Pfam" id="PF08421">
    <property type="entry name" value="Methyltransf_13"/>
    <property type="match status" value="1"/>
</dbReference>
<dbReference type="Pfam" id="PF08484">
    <property type="entry name" value="Methyltransf_14"/>
    <property type="match status" value="1"/>
</dbReference>
<dbReference type="GO" id="GO:0008168">
    <property type="term" value="F:methyltransferase activity"/>
    <property type="evidence" value="ECO:0007669"/>
    <property type="project" value="UniProtKB-KW"/>
</dbReference>
<evidence type="ECO:0000259" key="1">
    <source>
        <dbReference type="Pfam" id="PF04321"/>
    </source>
</evidence>
<keyword evidence="4" id="KW-0489">Methyltransferase</keyword>
<dbReference type="PANTHER" id="PTHR10491:SF4">
    <property type="entry name" value="METHIONINE ADENOSYLTRANSFERASE 2 SUBUNIT BETA"/>
    <property type="match status" value="1"/>
</dbReference>
<dbReference type="InterPro" id="IPR005913">
    <property type="entry name" value="dTDP_dehydrorham_reduct"/>
</dbReference>
<dbReference type="GO" id="GO:0008831">
    <property type="term" value="F:dTDP-4-dehydrorhamnose reductase activity"/>
    <property type="evidence" value="ECO:0007669"/>
    <property type="project" value="TreeGrafter"/>
</dbReference>
<dbReference type="SUPFAM" id="SSF51735">
    <property type="entry name" value="NAD(P)-binding Rossmann-fold domains"/>
    <property type="match status" value="1"/>
</dbReference>
<dbReference type="InterPro" id="IPR036291">
    <property type="entry name" value="NAD(P)-bd_dom_sf"/>
</dbReference>
<name>A0A481ZAP6_9VIRU</name>
<dbReference type="Pfam" id="PF04321">
    <property type="entry name" value="RmlD_sub_bind"/>
    <property type="match status" value="1"/>
</dbReference>
<feature type="domain" description="C-methyltransferase" evidence="3">
    <location>
        <begin position="537"/>
        <end position="693"/>
    </location>
</feature>
<sequence length="698" mass="79032">MINLGNALISGGGGMVGSHICFGYKPSSKEMDITDMNSIMAHISKLSDISCIIHLASVNLREAESDAGKAISVNIGGTINMVKVARDLGVPFVFVSSGAVFSTDNPNVKFEENYVKQPNCVYGHTKSCAEDVCLLYDKSIVIRTGWLFGGDQKTHYKFVDLVIRNLLLKTPVNASNNFFGSHTYVKDLIDHIKYLLRHKKYGLNHVVNDGISCGYDISQCVAKELEVDVGLVRSVASADIPNPGPYRGRSEILTSQHSYNKLRHYTTALQEYIQSFVSDRFERTSTSVDLISISRKWINREKCRLCENTRLYTFYKMEPTPPANHYVTSPQYQETIPLDLCICMECGHVQLIQILEPSYLYSHYMYLSSTSFTMTNHLQTNVKDFVERLHLTQDDHILEIGANNGVCVEYLLNMGYKNVIGVDPAENISNMHKLPIICDFFGPDILPKLGEREFKLIYTFHCLAHIEDIAGVFDTVCTCLTQDGVFVMEVGYFLDVYRKKTFDVVYHEHIDYHSCTALSRFSAKHGLTCYNVRRNGIQGGSIQFFFSKDDTVPIDPSVSSLVKVEKEMHLLEIDQLSRWKSDITRIGHDMNHILNALVLYGKPIAGYGAPAKLTTFMYQFKISGTMIKYIIDDNPYKQNLFTPGLNIPIKPIDHLSVDKVDYIIIFAWNFADEIIPKLSQYREAGMRIIVPFPEIRIL</sequence>
<dbReference type="GO" id="GO:0019305">
    <property type="term" value="P:dTDP-rhamnose biosynthetic process"/>
    <property type="evidence" value="ECO:0007669"/>
    <property type="project" value="TreeGrafter"/>
</dbReference>
<dbReference type="Gene3D" id="3.40.50.720">
    <property type="entry name" value="NAD(P)-binding Rossmann-like Domain"/>
    <property type="match status" value="2"/>
</dbReference>
<dbReference type="InterPro" id="IPR029063">
    <property type="entry name" value="SAM-dependent_MTases_sf"/>
</dbReference>
<protein>
    <submittedName>
        <fullName evidence="4">dTDP-4-dehydrorhamnose reductase fused to SAM-dependent methyltransferase</fullName>
    </submittedName>
</protein>
<dbReference type="PANTHER" id="PTHR10491">
    <property type="entry name" value="DTDP-4-DEHYDRORHAMNOSE REDUCTASE"/>
    <property type="match status" value="1"/>
</dbReference>